<keyword evidence="5" id="KW-0479">Metal-binding</keyword>
<reference evidence="13 14" key="1">
    <citation type="journal article" date="2020" name="Nature">
        <title>Isolation of an archaeon at the prokaryote-eukaryote interface.</title>
        <authorList>
            <person name="Imachi H."/>
            <person name="Nobu M.K."/>
            <person name="Nakahara N."/>
            <person name="Morono Y."/>
            <person name="Ogawara M."/>
            <person name="Takaki Y."/>
            <person name="Takano Y."/>
            <person name="Uematsu K."/>
            <person name="Ikuta T."/>
            <person name="Ito M."/>
            <person name="Matsui Y."/>
            <person name="Miyazaki M."/>
            <person name="Murata K."/>
            <person name="Saito Y."/>
            <person name="Sakai S."/>
            <person name="Song C."/>
            <person name="Tasumi E."/>
            <person name="Yamanaka Y."/>
            <person name="Yamaguchi T."/>
            <person name="Kamagata Y."/>
            <person name="Tamaki H."/>
            <person name="Takai K."/>
        </authorList>
    </citation>
    <scope>NUCLEOTIDE SEQUENCE [LARGE SCALE GENOMIC DNA]</scope>
    <source>
        <strain evidence="13 14">MK-D1</strain>
    </source>
</reference>
<accession>A0A5B9D763</accession>
<comment type="catalytic activity">
    <reaction evidence="10">
        <text>L-threonyl-[protein] + ATP = O-phospho-L-threonyl-[protein] + ADP + H(+)</text>
        <dbReference type="Rhea" id="RHEA:46608"/>
        <dbReference type="Rhea" id="RHEA-COMP:11060"/>
        <dbReference type="Rhea" id="RHEA-COMP:11605"/>
        <dbReference type="ChEBI" id="CHEBI:15378"/>
        <dbReference type="ChEBI" id="CHEBI:30013"/>
        <dbReference type="ChEBI" id="CHEBI:30616"/>
        <dbReference type="ChEBI" id="CHEBI:61977"/>
        <dbReference type="ChEBI" id="CHEBI:456216"/>
        <dbReference type="EC" id="2.7.11.1"/>
    </reaction>
</comment>
<evidence type="ECO:0000256" key="2">
    <source>
        <dbReference type="ARBA" id="ARBA00012513"/>
    </source>
</evidence>
<comment type="catalytic activity">
    <reaction evidence="11">
        <text>L-seryl-[protein] + ATP = O-phospho-L-seryl-[protein] + ADP + H(+)</text>
        <dbReference type="Rhea" id="RHEA:17989"/>
        <dbReference type="Rhea" id="RHEA-COMP:9863"/>
        <dbReference type="Rhea" id="RHEA-COMP:11604"/>
        <dbReference type="ChEBI" id="CHEBI:15378"/>
        <dbReference type="ChEBI" id="CHEBI:29999"/>
        <dbReference type="ChEBI" id="CHEBI:30616"/>
        <dbReference type="ChEBI" id="CHEBI:83421"/>
        <dbReference type="ChEBI" id="CHEBI:456216"/>
        <dbReference type="EC" id="2.7.11.1"/>
    </reaction>
</comment>
<evidence type="ECO:0000256" key="5">
    <source>
        <dbReference type="ARBA" id="ARBA00022723"/>
    </source>
</evidence>
<evidence type="ECO:0000256" key="10">
    <source>
        <dbReference type="ARBA" id="ARBA00047899"/>
    </source>
</evidence>
<dbReference type="SUPFAM" id="SSF56112">
    <property type="entry name" value="Protein kinase-like (PK-like)"/>
    <property type="match status" value="1"/>
</dbReference>
<organism evidence="13 14">
    <name type="scientific">Promethearchaeum syntrophicum</name>
    <dbReference type="NCBI Taxonomy" id="2594042"/>
    <lineage>
        <taxon>Archaea</taxon>
        <taxon>Promethearchaeati</taxon>
        <taxon>Promethearchaeota</taxon>
        <taxon>Promethearchaeia</taxon>
        <taxon>Promethearchaeales</taxon>
        <taxon>Promethearchaeaceae</taxon>
        <taxon>Promethearchaeum</taxon>
    </lineage>
</organism>
<evidence type="ECO:0000259" key="12">
    <source>
        <dbReference type="SMART" id="SM00090"/>
    </source>
</evidence>
<dbReference type="InterPro" id="IPR051272">
    <property type="entry name" value="RIO-type_Ser/Thr_kinase"/>
</dbReference>
<dbReference type="PROSITE" id="PS01245">
    <property type="entry name" value="RIO1"/>
    <property type="match status" value="1"/>
</dbReference>
<dbReference type="EMBL" id="CP042905">
    <property type="protein sequence ID" value="QEE14833.1"/>
    <property type="molecule type" value="Genomic_DNA"/>
</dbReference>
<evidence type="ECO:0000256" key="6">
    <source>
        <dbReference type="ARBA" id="ARBA00022741"/>
    </source>
</evidence>
<dbReference type="SMART" id="SM00090">
    <property type="entry name" value="RIO"/>
    <property type="match status" value="1"/>
</dbReference>
<keyword evidence="14" id="KW-1185">Reference proteome</keyword>
<evidence type="ECO:0000256" key="9">
    <source>
        <dbReference type="ARBA" id="ARBA00022842"/>
    </source>
</evidence>
<keyword evidence="8" id="KW-0067">ATP-binding</keyword>
<dbReference type="InterPro" id="IPR018935">
    <property type="entry name" value="RIO_kinase_CS"/>
</dbReference>
<dbReference type="GO" id="GO:0046872">
    <property type="term" value="F:metal ion binding"/>
    <property type="evidence" value="ECO:0007669"/>
    <property type="project" value="UniProtKB-KW"/>
</dbReference>
<evidence type="ECO:0000256" key="4">
    <source>
        <dbReference type="ARBA" id="ARBA00022679"/>
    </source>
</evidence>
<dbReference type="InterPro" id="IPR000687">
    <property type="entry name" value="RIO_kinase"/>
</dbReference>
<keyword evidence="4" id="KW-0808">Transferase</keyword>
<protein>
    <recommendedName>
        <fullName evidence="2">non-specific serine/threonine protein kinase</fullName>
        <ecNumber evidence="2">2.7.11.1</ecNumber>
    </recommendedName>
</protein>
<evidence type="ECO:0000313" key="14">
    <source>
        <dbReference type="Proteomes" id="UP000321408"/>
    </source>
</evidence>
<evidence type="ECO:0000256" key="11">
    <source>
        <dbReference type="ARBA" id="ARBA00048679"/>
    </source>
</evidence>
<dbReference type="EC" id="2.7.11.1" evidence="2"/>
<dbReference type="Pfam" id="PF01163">
    <property type="entry name" value="RIO1"/>
    <property type="match status" value="1"/>
</dbReference>
<dbReference type="GO" id="GO:0005524">
    <property type="term" value="F:ATP binding"/>
    <property type="evidence" value="ECO:0007669"/>
    <property type="project" value="UniProtKB-KW"/>
</dbReference>
<gene>
    <name evidence="13" type="ORF">DSAG12_00650</name>
</gene>
<evidence type="ECO:0000256" key="1">
    <source>
        <dbReference type="ARBA" id="ARBA00009196"/>
    </source>
</evidence>
<dbReference type="Gene3D" id="3.30.200.20">
    <property type="entry name" value="Phosphorylase Kinase, domain 1"/>
    <property type="match status" value="1"/>
</dbReference>
<dbReference type="InterPro" id="IPR018934">
    <property type="entry name" value="RIO_dom"/>
</dbReference>
<evidence type="ECO:0000256" key="7">
    <source>
        <dbReference type="ARBA" id="ARBA00022777"/>
    </source>
</evidence>
<dbReference type="OrthoDB" id="31344at2157"/>
<sequence>MEDDNKINRLEVKQDKRRMKSKRKTEEHAAFNGVFDSFTLVNLNKILSKGIINEFVGIISAGKEANVYYALGEEDVPLAVKIYKIDPQNTKWMKNYIIGDPRFKKIGTSTHKIIYTWCKKEFKNLTQMKRHDILVPTPLLSRDNILVMEFIGEENGTPAKRLKDIDELVNPIEEMNYILDQISKMYLNAHLVHGDLSEFNILYFKGKQIIIDVSQAVSIYHINAPVYLQRDIKNVLNYFSKFIDSKHVPDVKAVFEKILKNV</sequence>
<feature type="domain" description="RIO kinase" evidence="12">
    <location>
        <begin position="24"/>
        <end position="260"/>
    </location>
</feature>
<dbReference type="PANTHER" id="PTHR45723">
    <property type="entry name" value="SERINE/THREONINE-PROTEIN KINASE RIO1"/>
    <property type="match status" value="1"/>
</dbReference>
<name>A0A5B9D763_9ARCH</name>
<dbReference type="GO" id="GO:0106310">
    <property type="term" value="F:protein serine kinase activity"/>
    <property type="evidence" value="ECO:0007669"/>
    <property type="project" value="RHEA"/>
</dbReference>
<dbReference type="CDD" id="cd05145">
    <property type="entry name" value="RIO1_like"/>
    <property type="match status" value="1"/>
</dbReference>
<dbReference type="Gene3D" id="1.10.510.10">
    <property type="entry name" value="Transferase(Phosphotransferase) domain 1"/>
    <property type="match status" value="1"/>
</dbReference>
<dbReference type="AlphaFoldDB" id="A0A5B9D763"/>
<dbReference type="GO" id="GO:0004674">
    <property type="term" value="F:protein serine/threonine kinase activity"/>
    <property type="evidence" value="ECO:0007669"/>
    <property type="project" value="UniProtKB-KW"/>
</dbReference>
<keyword evidence="9" id="KW-0460">Magnesium</keyword>
<keyword evidence="3" id="KW-0723">Serine/threonine-protein kinase</keyword>
<evidence type="ECO:0000313" key="13">
    <source>
        <dbReference type="EMBL" id="QEE14833.1"/>
    </source>
</evidence>
<keyword evidence="6" id="KW-0547">Nucleotide-binding</keyword>
<comment type="similarity">
    <text evidence="1">Belongs to the protein kinase superfamily. RIO-type Ser/Thr kinase family.</text>
</comment>
<proteinExistence type="inferred from homology"/>
<dbReference type="Proteomes" id="UP000321408">
    <property type="component" value="Chromosome"/>
</dbReference>
<reference evidence="13 14" key="2">
    <citation type="journal article" date="2024" name="Int. J. Syst. Evol. Microbiol.">
        <title>Promethearchaeum syntrophicum gen. nov., sp. nov., an anaerobic, obligately syntrophic archaeon, the first isolate of the lineage 'Asgard' archaea, and proposal of the new archaeal phylum Promethearchaeota phyl. nov. and kingdom Promethearchaeati regn. nov.</title>
        <authorList>
            <person name="Imachi H."/>
            <person name="Nobu M.K."/>
            <person name="Kato S."/>
            <person name="Takaki Y."/>
            <person name="Miyazaki M."/>
            <person name="Miyata M."/>
            <person name="Ogawara M."/>
            <person name="Saito Y."/>
            <person name="Sakai S."/>
            <person name="Tahara Y.O."/>
            <person name="Takano Y."/>
            <person name="Tasumi E."/>
            <person name="Uematsu K."/>
            <person name="Yoshimura T."/>
            <person name="Itoh T."/>
            <person name="Ohkuma M."/>
            <person name="Takai K."/>
        </authorList>
    </citation>
    <scope>NUCLEOTIDE SEQUENCE [LARGE SCALE GENOMIC DNA]</scope>
    <source>
        <strain evidence="13 14">MK-D1</strain>
    </source>
</reference>
<dbReference type="KEGG" id="psyt:DSAG12_00650"/>
<evidence type="ECO:0000256" key="3">
    <source>
        <dbReference type="ARBA" id="ARBA00022527"/>
    </source>
</evidence>
<keyword evidence="7 13" id="KW-0418">Kinase</keyword>
<dbReference type="GeneID" id="41328654"/>
<dbReference type="RefSeq" id="WP_147661773.1">
    <property type="nucleotide sequence ID" value="NZ_CP042905.2"/>
</dbReference>
<evidence type="ECO:0000256" key="8">
    <source>
        <dbReference type="ARBA" id="ARBA00022840"/>
    </source>
</evidence>
<dbReference type="InterPro" id="IPR011009">
    <property type="entry name" value="Kinase-like_dom_sf"/>
</dbReference>